<reference evidence="7 8" key="1">
    <citation type="submission" date="2020-04" db="EMBL/GenBank/DDBJ databases">
        <title>Genome-Wide Identification of 5-Methylcytosine Sites in Bacterial Genomes By High-Throughput Sequencing of MspJI Restriction Fragments.</title>
        <authorList>
            <person name="Wu V."/>
        </authorList>
    </citation>
    <scope>NUCLEOTIDE SEQUENCE [LARGE SCALE GENOMIC DNA]</scope>
    <source>
        <strain evidence="7 8">S2</strain>
    </source>
</reference>
<reference evidence="7 8" key="2">
    <citation type="submission" date="2020-04" db="EMBL/GenBank/DDBJ databases">
        <authorList>
            <person name="Fomenkov A."/>
            <person name="Anton B.P."/>
            <person name="Roberts R.J."/>
        </authorList>
    </citation>
    <scope>NUCLEOTIDE SEQUENCE [LARGE SCALE GENOMIC DNA]</scope>
    <source>
        <strain evidence="7 8">S2</strain>
    </source>
</reference>
<feature type="domain" description="Carbohydrate kinase PfkB" evidence="6">
    <location>
        <begin position="5"/>
        <end position="298"/>
    </location>
</feature>
<keyword evidence="3" id="KW-0547">Nucleotide-binding</keyword>
<evidence type="ECO:0000256" key="3">
    <source>
        <dbReference type="ARBA" id="ARBA00022741"/>
    </source>
</evidence>
<keyword evidence="4 7" id="KW-0418">Kinase</keyword>
<dbReference type="InterPro" id="IPR002173">
    <property type="entry name" value="Carboh/pur_kinase_PfkB_CS"/>
</dbReference>
<dbReference type="InterPro" id="IPR029056">
    <property type="entry name" value="Ribokinase-like"/>
</dbReference>
<evidence type="ECO:0000313" key="8">
    <source>
        <dbReference type="Proteomes" id="UP000501868"/>
    </source>
</evidence>
<evidence type="ECO:0000259" key="6">
    <source>
        <dbReference type="Pfam" id="PF00294"/>
    </source>
</evidence>
<organism evidence="7 8">
    <name type="scientific">Priestia megaterium</name>
    <name type="common">Bacillus megaterium</name>
    <dbReference type="NCBI Taxonomy" id="1404"/>
    <lineage>
        <taxon>Bacteria</taxon>
        <taxon>Bacillati</taxon>
        <taxon>Bacillota</taxon>
        <taxon>Bacilli</taxon>
        <taxon>Bacillales</taxon>
        <taxon>Bacillaceae</taxon>
        <taxon>Priestia</taxon>
    </lineage>
</organism>
<dbReference type="InterPro" id="IPR011611">
    <property type="entry name" value="PfkB_dom"/>
</dbReference>
<accession>A0A6H1P697</accession>
<sequence>MDQQGVISIGEAFVDFISIDRTNTQYKQLLGGATVNVAVGTRRLGIHAYYLCKLGTDEISQFVEQEFRKENINTSFSVHSPSKKICGVYVHINASGERYFHTYVNDTPDEVLTEDELRRGVFEQAKIFYFGSGTLFHEKAKKTTEAALKYAKDFSNMIAFDANLRLKRWVNEQHCRQTVSSFLKYAHLVKLAEDELNFLTETNSIEAGLEKISKWKIPYLFITMGSKGACAVINGNKVFVPATAVNAIDTTGAGDAFMSALLYCFHEKGMPIKLSQIKEYLQFANRIGAAATTEIGSLSANFNKKI</sequence>
<evidence type="ECO:0000256" key="5">
    <source>
        <dbReference type="ARBA" id="ARBA00022840"/>
    </source>
</evidence>
<protein>
    <submittedName>
        <fullName evidence="7">Carbohydrate kinase</fullName>
    </submittedName>
</protein>
<dbReference type="Pfam" id="PF00294">
    <property type="entry name" value="PfkB"/>
    <property type="match status" value="1"/>
</dbReference>
<dbReference type="AlphaFoldDB" id="A0A6H1P697"/>
<gene>
    <name evidence="7" type="ORF">HFZ78_22105</name>
</gene>
<dbReference type="GO" id="GO:0016301">
    <property type="term" value="F:kinase activity"/>
    <property type="evidence" value="ECO:0007669"/>
    <property type="project" value="UniProtKB-KW"/>
</dbReference>
<evidence type="ECO:0000313" key="7">
    <source>
        <dbReference type="EMBL" id="QIZ09063.1"/>
    </source>
</evidence>
<dbReference type="SUPFAM" id="SSF53613">
    <property type="entry name" value="Ribokinase-like"/>
    <property type="match status" value="1"/>
</dbReference>
<dbReference type="GO" id="GO:0005524">
    <property type="term" value="F:ATP binding"/>
    <property type="evidence" value="ECO:0007669"/>
    <property type="project" value="UniProtKB-KW"/>
</dbReference>
<dbReference type="EMBL" id="CP051128">
    <property type="protein sequence ID" value="QIZ09063.1"/>
    <property type="molecule type" value="Genomic_DNA"/>
</dbReference>
<dbReference type="PROSITE" id="PS00584">
    <property type="entry name" value="PFKB_KINASES_2"/>
    <property type="match status" value="1"/>
</dbReference>
<dbReference type="PANTHER" id="PTHR43085">
    <property type="entry name" value="HEXOKINASE FAMILY MEMBER"/>
    <property type="match status" value="1"/>
</dbReference>
<dbReference type="InterPro" id="IPR050306">
    <property type="entry name" value="PfkB_Carbo_kinase"/>
</dbReference>
<dbReference type="Proteomes" id="UP000501868">
    <property type="component" value="Chromosome"/>
</dbReference>
<dbReference type="Gene3D" id="3.40.1190.20">
    <property type="match status" value="1"/>
</dbReference>
<proteinExistence type="inferred from homology"/>
<dbReference type="CDD" id="cd01167">
    <property type="entry name" value="bac_FRK"/>
    <property type="match status" value="1"/>
</dbReference>
<name>A0A6H1P697_PRIMG</name>
<comment type="similarity">
    <text evidence="1">Belongs to the carbohydrate kinase PfkB family.</text>
</comment>
<evidence type="ECO:0000256" key="2">
    <source>
        <dbReference type="ARBA" id="ARBA00022679"/>
    </source>
</evidence>
<evidence type="ECO:0000256" key="1">
    <source>
        <dbReference type="ARBA" id="ARBA00010688"/>
    </source>
</evidence>
<keyword evidence="2" id="KW-0808">Transferase</keyword>
<dbReference type="PANTHER" id="PTHR43085:SF1">
    <property type="entry name" value="PSEUDOURIDINE KINASE-RELATED"/>
    <property type="match status" value="1"/>
</dbReference>
<evidence type="ECO:0000256" key="4">
    <source>
        <dbReference type="ARBA" id="ARBA00022777"/>
    </source>
</evidence>
<keyword evidence="5" id="KW-0067">ATP-binding</keyword>